<dbReference type="Pfam" id="PF12867">
    <property type="entry name" value="DinB_2"/>
    <property type="match status" value="1"/>
</dbReference>
<evidence type="ECO:0000313" key="2">
    <source>
        <dbReference type="EMBL" id="MFC5986920.1"/>
    </source>
</evidence>
<evidence type="ECO:0000313" key="3">
    <source>
        <dbReference type="Proteomes" id="UP001596250"/>
    </source>
</evidence>
<dbReference type="Proteomes" id="UP001596250">
    <property type="component" value="Unassembled WGS sequence"/>
</dbReference>
<dbReference type="InterPro" id="IPR034660">
    <property type="entry name" value="DinB/YfiT-like"/>
</dbReference>
<feature type="domain" description="DinB-like" evidence="1">
    <location>
        <begin position="29"/>
        <end position="164"/>
    </location>
</feature>
<gene>
    <name evidence="2" type="ORF">ACFPXP_10885</name>
</gene>
<dbReference type="NCBIfam" id="NF009807">
    <property type="entry name" value="PRK13291.1"/>
    <property type="match status" value="1"/>
</dbReference>
<dbReference type="RefSeq" id="WP_379894226.1">
    <property type="nucleotide sequence ID" value="NZ_CBCSCT010000063.1"/>
</dbReference>
<reference evidence="3" key="1">
    <citation type="journal article" date="2019" name="Int. J. Syst. Evol. Microbiol.">
        <title>The Global Catalogue of Microorganisms (GCM) 10K type strain sequencing project: providing services to taxonomists for standard genome sequencing and annotation.</title>
        <authorList>
            <consortium name="The Broad Institute Genomics Platform"/>
            <consortium name="The Broad Institute Genome Sequencing Center for Infectious Disease"/>
            <person name="Wu L."/>
            <person name="Ma J."/>
        </authorList>
    </citation>
    <scope>NUCLEOTIDE SEQUENCE [LARGE SCALE GENOMIC DNA]</scope>
    <source>
        <strain evidence="3">CCM 8749</strain>
    </source>
</reference>
<proteinExistence type="predicted"/>
<organism evidence="2 3">
    <name type="scientific">Marinicrinis lubricantis</name>
    <dbReference type="NCBI Taxonomy" id="2086470"/>
    <lineage>
        <taxon>Bacteria</taxon>
        <taxon>Bacillati</taxon>
        <taxon>Bacillota</taxon>
        <taxon>Bacilli</taxon>
        <taxon>Bacillales</taxon>
        <taxon>Paenibacillaceae</taxon>
    </lineage>
</organism>
<dbReference type="SUPFAM" id="SSF109854">
    <property type="entry name" value="DinB/YfiT-like putative metalloenzymes"/>
    <property type="match status" value="1"/>
</dbReference>
<dbReference type="Gene3D" id="1.20.120.450">
    <property type="entry name" value="dinb family like domain"/>
    <property type="match status" value="1"/>
</dbReference>
<dbReference type="GO" id="GO:0016740">
    <property type="term" value="F:transferase activity"/>
    <property type="evidence" value="ECO:0007669"/>
    <property type="project" value="UniProtKB-KW"/>
</dbReference>
<name>A0ABW1IPB5_9BACL</name>
<comment type="caution">
    <text evidence="2">The sequence shown here is derived from an EMBL/GenBank/DDBJ whole genome shotgun (WGS) entry which is preliminary data.</text>
</comment>
<keyword evidence="3" id="KW-1185">Reference proteome</keyword>
<dbReference type="InterPro" id="IPR024775">
    <property type="entry name" value="DinB-like"/>
</dbReference>
<evidence type="ECO:0000259" key="1">
    <source>
        <dbReference type="Pfam" id="PF12867"/>
    </source>
</evidence>
<dbReference type="EMBL" id="JBHSQV010000142">
    <property type="protein sequence ID" value="MFC5986920.1"/>
    <property type="molecule type" value="Genomic_DNA"/>
</dbReference>
<protein>
    <submittedName>
        <fullName evidence="2">YfiT family bacillithiol transferase</fullName>
    </submittedName>
</protein>
<keyword evidence="2" id="KW-0808">Transferase</keyword>
<sequence length="173" mass="20282">MDRIRFPIGEFIEVKSPSFDEIQTWIHEIEQTPSLLKEVLSQLDDEQLDTPYRPGGWTVRQIVHHIADNNMNAYFRFKRTLTEEQPIIPSYRQDKWAEMADYGEPVEVSLSLIEAIYRRFVVLLGSLEADDYKRTMNSTALGMMSLETAVQRFLWHDRHHLAQIESITIRGTN</sequence>
<accession>A0ABW1IPB5</accession>